<dbReference type="RefSeq" id="XP_004348033.1">
    <property type="nucleotide sequence ID" value="XM_004347983.2"/>
</dbReference>
<protein>
    <recommendedName>
        <fullName evidence="8">TMC domain-containing protein</fullName>
    </recommendedName>
</protein>
<keyword evidence="3 7" id="KW-0812">Transmembrane</keyword>
<feature type="transmembrane region" description="Helical" evidence="7">
    <location>
        <begin position="394"/>
        <end position="413"/>
    </location>
</feature>
<feature type="region of interest" description="Disordered" evidence="6">
    <location>
        <begin position="133"/>
        <end position="183"/>
    </location>
</feature>
<evidence type="ECO:0000256" key="7">
    <source>
        <dbReference type="SAM" id="Phobius"/>
    </source>
</evidence>
<feature type="domain" description="TMC" evidence="8">
    <location>
        <begin position="627"/>
        <end position="733"/>
    </location>
</feature>
<evidence type="ECO:0000313" key="10">
    <source>
        <dbReference type="Proteomes" id="UP000008743"/>
    </source>
</evidence>
<name>A0A0D2X2Z4_CAPO3</name>
<dbReference type="eggNOG" id="ENOG502QQB2">
    <property type="taxonomic scope" value="Eukaryota"/>
</dbReference>
<dbReference type="OMA" id="NFFALCT"/>
<feature type="transmembrane region" description="Helical" evidence="7">
    <location>
        <begin position="425"/>
        <end position="446"/>
    </location>
</feature>
<dbReference type="InParanoid" id="A0A0D2X2Z4"/>
<dbReference type="GO" id="GO:0008381">
    <property type="term" value="F:mechanosensitive monoatomic ion channel activity"/>
    <property type="evidence" value="ECO:0007669"/>
    <property type="project" value="TreeGrafter"/>
</dbReference>
<evidence type="ECO:0000256" key="5">
    <source>
        <dbReference type="ARBA" id="ARBA00023136"/>
    </source>
</evidence>
<evidence type="ECO:0000256" key="2">
    <source>
        <dbReference type="ARBA" id="ARBA00006510"/>
    </source>
</evidence>
<feature type="transmembrane region" description="Helical" evidence="7">
    <location>
        <begin position="637"/>
        <end position="658"/>
    </location>
</feature>
<evidence type="ECO:0000256" key="1">
    <source>
        <dbReference type="ARBA" id="ARBA00004141"/>
    </source>
</evidence>
<dbReference type="Proteomes" id="UP000008743">
    <property type="component" value="Unassembled WGS sequence"/>
</dbReference>
<keyword evidence="10" id="KW-1185">Reference proteome</keyword>
<feature type="transmembrane region" description="Helical" evidence="7">
    <location>
        <begin position="524"/>
        <end position="545"/>
    </location>
</feature>
<evidence type="ECO:0000313" key="9">
    <source>
        <dbReference type="EMBL" id="KJE93414.1"/>
    </source>
</evidence>
<feature type="transmembrane region" description="Helical" evidence="7">
    <location>
        <begin position="788"/>
        <end position="816"/>
    </location>
</feature>
<sequence length="851" mass="96025">MSYRDSFADVPLEQMSARRSNAMSPEDMFFQEQLLAEASRPSSLLIPPSVSSYGGGGEIGTVSVRSSSPVITPQRSRSNSAYNNAPVVDLHAPTANPRGNFSNLGVVVTPLERKRQSRAIENMELASLGYHAEAHQEPQPALQPADHSGAGVPAAEAAPAARKGKTKAVASAAPPPEENLDAPSRKLLRSLSSNHLDATTQVEAREILDMLPSELRFHTRQLEEQLQSAEGFHSPLVQSYSIGDTATILSQQAEVRRLKHRPTLKNVKRTRSTEMYSEHEVAERTQSLKMEIGATKTKNLQKERENLGHSMTKWIRYLKHRYQRKKVLQKDPVPIFRHSIKVIEGRLGTAVASFFVFTRWLFLLNIGLSIIWLSLTTFPQLSQTTGNSSVDFNALNLLTGGGYLATTPMFYAGYDNSVPHYSMDLSYVIAIGVTYLISFFAILYSLGAKFSRDRDPTTLVARDSTYPFAVAVLGSWDYSIRDDNGAVTMHLGIAHTLKEIYSRQETAQAVLTTKETAKRFVRRLISMTVSLLILALCAYLVYVLIDLQASHAFDDGAIQLVAPASISAMNILVPWIFTKMLEVEKWSSQDVELRVTVYRSFFVRLAAVIAVIVSIWQTRQSNLATQCWQNRIGQEMYRMLVIDLIVSSIFTIVQQFGWRYMKDKILHRGNKVDFDMSKNVLDMTYRQTLIWLGCLFCPVLPAIGSISIIITFYIRKFVYLRVSKQPRRFFSAARSNSFFLLTLLMTLILVFIPVGYILVDGQPSCGPHKNLDSIYSIVPYWLRRGPSWILAITNYLFTVAFLVPFSLLLISALYYMHASKKGIKERLKETTLQLDMEREDKRYLLKQYRIN</sequence>
<dbReference type="PhylomeDB" id="A0A0D2X2Z4"/>
<accession>A0A0D2X2Z4</accession>
<reference evidence="10" key="1">
    <citation type="submission" date="2011-02" db="EMBL/GenBank/DDBJ databases">
        <title>The Genome Sequence of Capsaspora owczarzaki ATCC 30864.</title>
        <authorList>
            <person name="Russ C."/>
            <person name="Cuomo C."/>
            <person name="Burger G."/>
            <person name="Gray M.W."/>
            <person name="Holland P.W.H."/>
            <person name="King N."/>
            <person name="Lang F.B.F."/>
            <person name="Roger A.J."/>
            <person name="Ruiz-Trillo I."/>
            <person name="Young S.K."/>
            <person name="Zeng Q."/>
            <person name="Gargeya S."/>
            <person name="Alvarado L."/>
            <person name="Berlin A."/>
            <person name="Chapman S.B."/>
            <person name="Chen Z."/>
            <person name="Freedman E."/>
            <person name="Gellesch M."/>
            <person name="Goldberg J."/>
            <person name="Griggs A."/>
            <person name="Gujja S."/>
            <person name="Heilman E."/>
            <person name="Heiman D."/>
            <person name="Howarth C."/>
            <person name="Mehta T."/>
            <person name="Neiman D."/>
            <person name="Pearson M."/>
            <person name="Roberts A."/>
            <person name="Saif S."/>
            <person name="Shea T."/>
            <person name="Shenoy N."/>
            <person name="Sisk P."/>
            <person name="Stolte C."/>
            <person name="Sykes S."/>
            <person name="White J."/>
            <person name="Yandava C."/>
            <person name="Haas B."/>
            <person name="Nusbaum C."/>
            <person name="Birren B."/>
        </authorList>
    </citation>
    <scope>NUCLEOTIDE SEQUENCE</scope>
    <source>
        <strain evidence="10">ATCC 30864</strain>
    </source>
</reference>
<dbReference type="PANTHER" id="PTHR23302">
    <property type="entry name" value="TRANSMEMBRANE CHANNEL-RELATED"/>
    <property type="match status" value="1"/>
</dbReference>
<feature type="compositionally biased region" description="Low complexity" evidence="6">
    <location>
        <begin position="149"/>
        <end position="161"/>
    </location>
</feature>
<evidence type="ECO:0000256" key="3">
    <source>
        <dbReference type="ARBA" id="ARBA00022692"/>
    </source>
</evidence>
<dbReference type="EMBL" id="KE346365">
    <property type="protein sequence ID" value="KJE93414.1"/>
    <property type="molecule type" value="Genomic_DNA"/>
</dbReference>
<dbReference type="AlphaFoldDB" id="A0A0D2X2Z4"/>
<dbReference type="OrthoDB" id="1936208at2759"/>
<evidence type="ECO:0000256" key="4">
    <source>
        <dbReference type="ARBA" id="ARBA00022989"/>
    </source>
</evidence>
<dbReference type="Pfam" id="PF07810">
    <property type="entry name" value="TMC"/>
    <property type="match status" value="1"/>
</dbReference>
<feature type="transmembrane region" description="Helical" evidence="7">
    <location>
        <begin position="597"/>
        <end position="616"/>
    </location>
</feature>
<dbReference type="InterPro" id="IPR038900">
    <property type="entry name" value="TMC"/>
</dbReference>
<comment type="subcellular location">
    <subcellularLocation>
        <location evidence="1">Membrane</location>
        <topology evidence="1">Multi-pass membrane protein</topology>
    </subcellularLocation>
</comment>
<dbReference type="STRING" id="595528.A0A0D2X2Z4"/>
<evidence type="ECO:0000256" key="6">
    <source>
        <dbReference type="SAM" id="MobiDB-lite"/>
    </source>
</evidence>
<organism evidence="9 10">
    <name type="scientific">Capsaspora owczarzaki (strain ATCC 30864)</name>
    <dbReference type="NCBI Taxonomy" id="595528"/>
    <lineage>
        <taxon>Eukaryota</taxon>
        <taxon>Filasterea</taxon>
        <taxon>Capsaspora</taxon>
    </lineage>
</organism>
<feature type="transmembrane region" description="Helical" evidence="7">
    <location>
        <begin position="689"/>
        <end position="714"/>
    </location>
</feature>
<dbReference type="GO" id="GO:0005886">
    <property type="term" value="C:plasma membrane"/>
    <property type="evidence" value="ECO:0007669"/>
    <property type="project" value="InterPro"/>
</dbReference>
<dbReference type="InterPro" id="IPR012496">
    <property type="entry name" value="TMC_dom"/>
</dbReference>
<gene>
    <name evidence="9" type="ORF">CAOG_004208</name>
</gene>
<feature type="transmembrane region" description="Helical" evidence="7">
    <location>
        <begin position="347"/>
        <end position="374"/>
    </location>
</feature>
<feature type="transmembrane region" description="Helical" evidence="7">
    <location>
        <begin position="735"/>
        <end position="759"/>
    </location>
</feature>
<keyword evidence="5 7" id="KW-0472">Membrane</keyword>
<evidence type="ECO:0000259" key="8">
    <source>
        <dbReference type="Pfam" id="PF07810"/>
    </source>
</evidence>
<keyword evidence="4 7" id="KW-1133">Transmembrane helix</keyword>
<dbReference type="PANTHER" id="PTHR23302:SF24">
    <property type="entry name" value="TMC DOMAIN-CONTAINING PROTEIN"/>
    <property type="match status" value="1"/>
</dbReference>
<proteinExistence type="inferred from homology"/>
<comment type="similarity">
    <text evidence="2">Belongs to the TMC family.</text>
</comment>